<keyword evidence="8" id="KW-0472">Membrane</keyword>
<dbReference type="SUPFAM" id="SSF47384">
    <property type="entry name" value="Homodimeric domain of signal transducing histidine kinase"/>
    <property type="match status" value="1"/>
</dbReference>
<keyword evidence="8" id="KW-1133">Transmembrane helix</keyword>
<keyword evidence="11" id="KW-1185">Reference proteome</keyword>
<comment type="catalytic activity">
    <reaction evidence="1">
        <text>ATP + protein L-histidine = ADP + protein N-phospho-L-histidine.</text>
        <dbReference type="EC" id="2.7.13.3"/>
    </reaction>
</comment>
<keyword evidence="5" id="KW-0418">Kinase</keyword>
<proteinExistence type="predicted"/>
<evidence type="ECO:0000313" key="11">
    <source>
        <dbReference type="Proteomes" id="UP001295684"/>
    </source>
</evidence>
<feature type="transmembrane region" description="Helical" evidence="8">
    <location>
        <begin position="104"/>
        <end position="121"/>
    </location>
</feature>
<accession>A0AAD1XZU4</accession>
<feature type="compositionally biased region" description="Pro residues" evidence="7">
    <location>
        <begin position="11"/>
        <end position="21"/>
    </location>
</feature>
<keyword evidence="4" id="KW-0808">Transferase</keyword>
<protein>
    <recommendedName>
        <fullName evidence="2">histidine kinase</fullName>
        <ecNumber evidence="2">2.7.13.3</ecNumber>
    </recommendedName>
</protein>
<dbReference type="InterPro" id="IPR003594">
    <property type="entry name" value="HATPase_dom"/>
</dbReference>
<evidence type="ECO:0000256" key="6">
    <source>
        <dbReference type="ARBA" id="ARBA00023012"/>
    </source>
</evidence>
<evidence type="ECO:0000256" key="1">
    <source>
        <dbReference type="ARBA" id="ARBA00000085"/>
    </source>
</evidence>
<organism evidence="10 11">
    <name type="scientific">Euplotes crassus</name>
    <dbReference type="NCBI Taxonomy" id="5936"/>
    <lineage>
        <taxon>Eukaryota</taxon>
        <taxon>Sar</taxon>
        <taxon>Alveolata</taxon>
        <taxon>Ciliophora</taxon>
        <taxon>Intramacronucleata</taxon>
        <taxon>Spirotrichea</taxon>
        <taxon>Hypotrichia</taxon>
        <taxon>Euplotida</taxon>
        <taxon>Euplotidae</taxon>
        <taxon>Moneuplotes</taxon>
    </lineage>
</organism>
<feature type="transmembrane region" description="Helical" evidence="8">
    <location>
        <begin position="46"/>
        <end position="68"/>
    </location>
</feature>
<evidence type="ECO:0000256" key="5">
    <source>
        <dbReference type="ARBA" id="ARBA00022777"/>
    </source>
</evidence>
<feature type="transmembrane region" description="Helical" evidence="8">
    <location>
        <begin position="80"/>
        <end position="98"/>
    </location>
</feature>
<dbReference type="EMBL" id="CAMPGE010024864">
    <property type="protein sequence ID" value="CAI2382678.1"/>
    <property type="molecule type" value="Genomic_DNA"/>
</dbReference>
<feature type="domain" description="Histidine kinase" evidence="9">
    <location>
        <begin position="383"/>
        <end position="628"/>
    </location>
</feature>
<dbReference type="SMART" id="SM00387">
    <property type="entry name" value="HATPase_c"/>
    <property type="match status" value="1"/>
</dbReference>
<evidence type="ECO:0000256" key="2">
    <source>
        <dbReference type="ARBA" id="ARBA00012438"/>
    </source>
</evidence>
<keyword evidence="8" id="KW-0812">Transmembrane</keyword>
<reference evidence="10" key="1">
    <citation type="submission" date="2023-07" db="EMBL/GenBank/DDBJ databases">
        <authorList>
            <consortium name="AG Swart"/>
            <person name="Singh M."/>
            <person name="Singh A."/>
            <person name="Seah K."/>
            <person name="Emmerich C."/>
        </authorList>
    </citation>
    <scope>NUCLEOTIDE SEQUENCE</scope>
    <source>
        <strain evidence="10">DP1</strain>
    </source>
</reference>
<dbReference type="InterPro" id="IPR003661">
    <property type="entry name" value="HisK_dim/P_dom"/>
</dbReference>
<evidence type="ECO:0000313" key="10">
    <source>
        <dbReference type="EMBL" id="CAI2382678.1"/>
    </source>
</evidence>
<keyword evidence="6" id="KW-0902">Two-component regulatory system</keyword>
<feature type="transmembrane region" description="Helical" evidence="8">
    <location>
        <begin position="183"/>
        <end position="201"/>
    </location>
</feature>
<dbReference type="Proteomes" id="UP001295684">
    <property type="component" value="Unassembled WGS sequence"/>
</dbReference>
<dbReference type="PRINTS" id="PR00344">
    <property type="entry name" value="BCTRLSENSOR"/>
</dbReference>
<evidence type="ECO:0000259" key="9">
    <source>
        <dbReference type="PROSITE" id="PS50109"/>
    </source>
</evidence>
<dbReference type="SMART" id="SM00388">
    <property type="entry name" value="HisKA"/>
    <property type="match status" value="1"/>
</dbReference>
<dbReference type="SUPFAM" id="SSF55874">
    <property type="entry name" value="ATPase domain of HSP90 chaperone/DNA topoisomerase II/histidine kinase"/>
    <property type="match status" value="1"/>
</dbReference>
<evidence type="ECO:0000256" key="4">
    <source>
        <dbReference type="ARBA" id="ARBA00022679"/>
    </source>
</evidence>
<dbReference type="InterPro" id="IPR036097">
    <property type="entry name" value="HisK_dim/P_sf"/>
</dbReference>
<dbReference type="FunFam" id="3.30.565.10:FF:000010">
    <property type="entry name" value="Sensor histidine kinase RcsC"/>
    <property type="match status" value="1"/>
</dbReference>
<dbReference type="InterPro" id="IPR036890">
    <property type="entry name" value="HATPase_C_sf"/>
</dbReference>
<evidence type="ECO:0000256" key="3">
    <source>
        <dbReference type="ARBA" id="ARBA00022553"/>
    </source>
</evidence>
<dbReference type="Pfam" id="PF00512">
    <property type="entry name" value="HisKA"/>
    <property type="match status" value="1"/>
</dbReference>
<dbReference type="EC" id="2.7.13.3" evidence="2"/>
<dbReference type="PROSITE" id="PS50109">
    <property type="entry name" value="HIS_KIN"/>
    <property type="match status" value="1"/>
</dbReference>
<dbReference type="GO" id="GO:0000155">
    <property type="term" value="F:phosphorelay sensor kinase activity"/>
    <property type="evidence" value="ECO:0007669"/>
    <property type="project" value="InterPro"/>
</dbReference>
<dbReference type="Gene3D" id="1.10.287.130">
    <property type="match status" value="1"/>
</dbReference>
<dbReference type="InterPro" id="IPR050736">
    <property type="entry name" value="Sensor_HK_Regulatory"/>
</dbReference>
<gene>
    <name evidence="10" type="ORF">ECRASSUSDP1_LOCUS24158</name>
</gene>
<dbReference type="AlphaFoldDB" id="A0AAD1XZU4"/>
<evidence type="ECO:0000256" key="8">
    <source>
        <dbReference type="SAM" id="Phobius"/>
    </source>
</evidence>
<sequence length="670" mass="76276">MSTSESVQPQDPLPANPPLPAHSPLEVDDYIKDVIEETVQKTYKKYIQITCWALIIIVSLLALVSYLNLTESNRETHMKACVNSIIFVVMICVALMVMRYKPVWILYFVPLVIGVSTYLAVDHTLTKDFYKLSEHLLSNSCFCHTLVILVPNKWKSSSLVFSCLMLYLGYGIWKSYNISNADIITNVLCSSIWFTLSNYLLMVKTRAMYSEILKNKKLINEMKKVLQILPFGVVIWPSESEGKWFTNQEFTHKFTKVRKDLEELNDLEISFPSNSNKESDISCLSDLLKMQHKALDSTDLMIEKETKITCNPQKADLAIEENEETDKRICNIKTLMIEWEGVNSYMHVFIDNTDIIKLQEVKRRVELEEANNNIKLQKLMFASASHEFRTPLNSITNSIDIVLNSFNVIHDIAEPYFKYLEDDQREEIDSNVDIVQKFVKIGKSSSMLLLTLIEDVLNLSKMEAGTFMVSKELFSIREVLEEVYDIFSMQCEHKKLGFTLDMCNEIRDGQIYADKSRIKQVVLNLISNSLKFTFEGSITIGCKIVEHGDKMFAEFQVRDTGIGISAKEQDKLFKLFGMLTDTKKINPNGSGIGLTVSKKYVEAMGGEIHLKSACKIGTDVTFSIPIDENSTILPLLLNNPLIYPPTSLAHRTLSSSPGIKLCSKGKFLQK</sequence>
<feature type="region of interest" description="Disordered" evidence="7">
    <location>
        <begin position="1"/>
        <end position="24"/>
    </location>
</feature>
<comment type="caution">
    <text evidence="10">The sequence shown here is derived from an EMBL/GenBank/DDBJ whole genome shotgun (WGS) entry which is preliminary data.</text>
</comment>
<dbReference type="InterPro" id="IPR004358">
    <property type="entry name" value="Sig_transdc_His_kin-like_C"/>
</dbReference>
<dbReference type="InterPro" id="IPR005467">
    <property type="entry name" value="His_kinase_dom"/>
</dbReference>
<dbReference type="Gene3D" id="3.30.565.10">
    <property type="entry name" value="Histidine kinase-like ATPase, C-terminal domain"/>
    <property type="match status" value="1"/>
</dbReference>
<dbReference type="PANTHER" id="PTHR43711">
    <property type="entry name" value="TWO-COMPONENT HISTIDINE KINASE"/>
    <property type="match status" value="1"/>
</dbReference>
<evidence type="ECO:0000256" key="7">
    <source>
        <dbReference type="SAM" id="MobiDB-lite"/>
    </source>
</evidence>
<dbReference type="PANTHER" id="PTHR43711:SF26">
    <property type="entry name" value="SENSOR HISTIDINE KINASE RCSC"/>
    <property type="match status" value="1"/>
</dbReference>
<dbReference type="Pfam" id="PF02518">
    <property type="entry name" value="HATPase_c"/>
    <property type="match status" value="1"/>
</dbReference>
<name>A0AAD1XZU4_EUPCR</name>
<dbReference type="CDD" id="cd00082">
    <property type="entry name" value="HisKA"/>
    <property type="match status" value="1"/>
</dbReference>
<keyword evidence="3" id="KW-0597">Phosphoprotein</keyword>